<keyword evidence="4" id="KW-0406">Ion transport</keyword>
<keyword evidence="5 8" id="KW-0812">Transmembrane</keyword>
<dbReference type="InterPro" id="IPR038770">
    <property type="entry name" value="Na+/solute_symporter_sf"/>
</dbReference>
<feature type="transmembrane region" description="Helical" evidence="8">
    <location>
        <begin position="86"/>
        <end position="108"/>
    </location>
</feature>
<feature type="transmembrane region" description="Helical" evidence="8">
    <location>
        <begin position="181"/>
        <end position="205"/>
    </location>
</feature>
<dbReference type="AlphaFoldDB" id="A0A6N6RLU6"/>
<dbReference type="Pfam" id="PF02080">
    <property type="entry name" value="TrkA_C"/>
    <property type="match status" value="1"/>
</dbReference>
<dbReference type="InterPro" id="IPR036721">
    <property type="entry name" value="RCK_C_sf"/>
</dbReference>
<dbReference type="Pfam" id="PF02254">
    <property type="entry name" value="TrkA_N"/>
    <property type="match status" value="1"/>
</dbReference>
<dbReference type="GO" id="GO:0015297">
    <property type="term" value="F:antiporter activity"/>
    <property type="evidence" value="ECO:0007669"/>
    <property type="project" value="InterPro"/>
</dbReference>
<evidence type="ECO:0000313" key="11">
    <source>
        <dbReference type="EMBL" id="KAB2814537.1"/>
    </source>
</evidence>
<keyword evidence="4" id="KW-0630">Potassium</keyword>
<feature type="domain" description="RCK N-terminal" evidence="9">
    <location>
        <begin position="415"/>
        <end position="532"/>
    </location>
</feature>
<feature type="transmembrane region" description="Helical" evidence="8">
    <location>
        <begin position="146"/>
        <end position="169"/>
    </location>
</feature>
<dbReference type="InterPro" id="IPR006037">
    <property type="entry name" value="RCK_C"/>
</dbReference>
<gene>
    <name evidence="11" type="ORF">F8C67_02010</name>
</gene>
<keyword evidence="4" id="KW-0633">Potassium transport</keyword>
<dbReference type="PROSITE" id="PS51202">
    <property type="entry name" value="RCK_C"/>
    <property type="match status" value="1"/>
</dbReference>
<evidence type="ECO:0000256" key="5">
    <source>
        <dbReference type="ARBA" id="ARBA00022692"/>
    </source>
</evidence>
<dbReference type="EMBL" id="WBVO01000001">
    <property type="protein sequence ID" value="KAB2814537.1"/>
    <property type="molecule type" value="Genomic_DNA"/>
</dbReference>
<evidence type="ECO:0000256" key="4">
    <source>
        <dbReference type="ARBA" id="ARBA00022538"/>
    </source>
</evidence>
<dbReference type="Gene3D" id="1.20.1530.20">
    <property type="match status" value="1"/>
</dbReference>
<reference evidence="11 12" key="1">
    <citation type="submission" date="2019-09" db="EMBL/GenBank/DDBJ databases">
        <title>Genomes of family Cryomorphaceae.</title>
        <authorList>
            <person name="Bowman J.P."/>
        </authorList>
    </citation>
    <scope>NUCLEOTIDE SEQUENCE [LARGE SCALE GENOMIC DNA]</scope>
    <source>
        <strain evidence="11 12">LMG 25704</strain>
    </source>
</reference>
<feature type="transmembrane region" description="Helical" evidence="8">
    <location>
        <begin position="30"/>
        <end position="49"/>
    </location>
</feature>
<feature type="domain" description="RCK C-terminal" evidence="10">
    <location>
        <begin position="578"/>
        <end position="663"/>
    </location>
</feature>
<keyword evidence="6 8" id="KW-1133">Transmembrane helix</keyword>
<dbReference type="Gene3D" id="3.30.70.1450">
    <property type="entry name" value="Regulator of K+ conductance, C-terminal domain"/>
    <property type="match status" value="1"/>
</dbReference>
<dbReference type="Proteomes" id="UP000468650">
    <property type="component" value="Unassembled WGS sequence"/>
</dbReference>
<dbReference type="PROSITE" id="PS51201">
    <property type="entry name" value="RCK_N"/>
    <property type="match status" value="1"/>
</dbReference>
<dbReference type="GO" id="GO:0016020">
    <property type="term" value="C:membrane"/>
    <property type="evidence" value="ECO:0007669"/>
    <property type="project" value="UniProtKB-SubCell"/>
</dbReference>
<evidence type="ECO:0000256" key="6">
    <source>
        <dbReference type="ARBA" id="ARBA00022989"/>
    </source>
</evidence>
<name>A0A6N6RLU6_9FLAO</name>
<comment type="similarity">
    <text evidence="2">Belongs to the monovalent cation:proton antiporter 2 (CPA2) transporter (TC 2.A.37) family.</text>
</comment>
<feature type="transmembrane region" description="Helical" evidence="8">
    <location>
        <begin position="356"/>
        <end position="374"/>
    </location>
</feature>
<dbReference type="SUPFAM" id="SSF51735">
    <property type="entry name" value="NAD(P)-binding Rossmann-fold domains"/>
    <property type="match status" value="1"/>
</dbReference>
<dbReference type="InterPro" id="IPR003148">
    <property type="entry name" value="RCK_N"/>
</dbReference>
<dbReference type="Gene3D" id="3.40.50.720">
    <property type="entry name" value="NAD(P)-binding Rossmann-like Domain"/>
    <property type="match status" value="1"/>
</dbReference>
<sequence length="663" mass="73649">MELPLLTDIVIILGVSVPLILLFQRFRLPSILGLILAGIIVGPSAMSLVHSAHDVELMSEIGVIFLLFVIGIEFSLGELAQIKRTVFLGGALQVFLTIGAVALIGTLIDLPLTHAIFLGFLFSLSSTAIVLKLLQEQRAVHSPHGRVAVAILIFQDIIVVPFMLVTPMLAGQSENWVNELLVLVLKVLAVIAITLVLARYIVPWILDRVVRTKNRELFILTLVVICFATAWMTYSVGLSLALGAFFAGLIISESTYSHQATANILPFREIFISFFFVSIGMLLDVKFFLMNVHWIILLSIATFVVKGIIAAIATSAIRYPARTVILSGMTLFQVGEFAFVLSATGIAYGLLADSTYQYFLSVSILTMAATPFVMKYEEYISDRILRLAIPKPVRQRLDRIAEVRASAHSNNEELKDHLLIIGYGINGKNVAKAASNADIPYSILELDPTLIAEGKSNGHPIHFGDATDEVTLSIQNIHLARVVVIAISDQDATRNIIRNIRRYTETAYIIVRTRYVKEIDQIIKLGADEVIPEEFETSIEIFTKVLRKYLIPFDEIESFTQQIRSGNYEMLRSAGGIKPGNSLTIPEMEIASLKVSQVKNDVVGKRLDESNLRQRFGINLLAIQRGNHYLTHLTPETMIELDDIVYVVGNPDQISNINQYFRI</sequence>
<keyword evidence="3" id="KW-0813">Transport</keyword>
<keyword evidence="12" id="KW-1185">Reference proteome</keyword>
<feature type="transmembrane region" description="Helical" evidence="8">
    <location>
        <begin position="324"/>
        <end position="350"/>
    </location>
</feature>
<dbReference type="InterPro" id="IPR006153">
    <property type="entry name" value="Cation/H_exchanger_TM"/>
</dbReference>
<evidence type="ECO:0000256" key="1">
    <source>
        <dbReference type="ARBA" id="ARBA00004141"/>
    </source>
</evidence>
<comment type="caution">
    <text evidence="11">The sequence shown here is derived from an EMBL/GenBank/DDBJ whole genome shotgun (WGS) entry which is preliminary data.</text>
</comment>
<evidence type="ECO:0000256" key="3">
    <source>
        <dbReference type="ARBA" id="ARBA00022448"/>
    </source>
</evidence>
<protein>
    <submittedName>
        <fullName evidence="11">Potassium transporter KefB</fullName>
    </submittedName>
</protein>
<dbReference type="GO" id="GO:1902600">
    <property type="term" value="P:proton transmembrane transport"/>
    <property type="evidence" value="ECO:0007669"/>
    <property type="project" value="InterPro"/>
</dbReference>
<feature type="transmembrane region" description="Helical" evidence="8">
    <location>
        <begin position="114"/>
        <end position="134"/>
    </location>
</feature>
<evidence type="ECO:0000256" key="8">
    <source>
        <dbReference type="SAM" id="Phobius"/>
    </source>
</evidence>
<dbReference type="RefSeq" id="WP_151666115.1">
    <property type="nucleotide sequence ID" value="NZ_WBVO01000001.1"/>
</dbReference>
<evidence type="ECO:0000256" key="2">
    <source>
        <dbReference type="ARBA" id="ARBA00005551"/>
    </source>
</evidence>
<accession>A0A6N6RLU6</accession>
<feature type="transmembrane region" description="Helical" evidence="8">
    <location>
        <begin position="270"/>
        <end position="289"/>
    </location>
</feature>
<keyword evidence="7 8" id="KW-0472">Membrane</keyword>
<comment type="subcellular location">
    <subcellularLocation>
        <location evidence="1">Membrane</location>
        <topology evidence="1">Multi-pass membrane protein</topology>
    </subcellularLocation>
</comment>
<dbReference type="SUPFAM" id="SSF116726">
    <property type="entry name" value="TrkA C-terminal domain-like"/>
    <property type="match status" value="1"/>
</dbReference>
<dbReference type="OrthoDB" id="9781411at2"/>
<dbReference type="Pfam" id="PF00999">
    <property type="entry name" value="Na_H_Exchanger"/>
    <property type="match status" value="1"/>
</dbReference>
<evidence type="ECO:0000313" key="12">
    <source>
        <dbReference type="Proteomes" id="UP000468650"/>
    </source>
</evidence>
<dbReference type="GO" id="GO:0006813">
    <property type="term" value="P:potassium ion transport"/>
    <property type="evidence" value="ECO:0007669"/>
    <property type="project" value="UniProtKB-KW"/>
</dbReference>
<feature type="transmembrane region" description="Helical" evidence="8">
    <location>
        <begin position="61"/>
        <end position="79"/>
    </location>
</feature>
<proteinExistence type="inferred from homology"/>
<dbReference type="InterPro" id="IPR036291">
    <property type="entry name" value="NAD(P)-bd_dom_sf"/>
</dbReference>
<dbReference type="PANTHER" id="PTHR42751">
    <property type="entry name" value="SODIUM/HYDROGEN EXCHANGER FAMILY/TRKA DOMAIN PROTEIN"/>
    <property type="match status" value="1"/>
</dbReference>
<feature type="transmembrane region" description="Helical" evidence="8">
    <location>
        <begin position="240"/>
        <end position="258"/>
    </location>
</feature>
<dbReference type="GO" id="GO:0008324">
    <property type="term" value="F:monoatomic cation transmembrane transporter activity"/>
    <property type="evidence" value="ECO:0007669"/>
    <property type="project" value="InterPro"/>
</dbReference>
<evidence type="ECO:0000256" key="7">
    <source>
        <dbReference type="ARBA" id="ARBA00023136"/>
    </source>
</evidence>
<feature type="transmembrane region" description="Helical" evidence="8">
    <location>
        <begin position="6"/>
        <end position="23"/>
    </location>
</feature>
<dbReference type="PANTHER" id="PTHR42751:SF3">
    <property type="entry name" value="SODIUM_GLUTAMATE SYMPORTER"/>
    <property type="match status" value="1"/>
</dbReference>
<organism evidence="11 12">
    <name type="scientific">Phaeocystidibacter luteus</name>
    <dbReference type="NCBI Taxonomy" id="911197"/>
    <lineage>
        <taxon>Bacteria</taxon>
        <taxon>Pseudomonadati</taxon>
        <taxon>Bacteroidota</taxon>
        <taxon>Flavobacteriia</taxon>
        <taxon>Flavobacteriales</taxon>
        <taxon>Phaeocystidibacteraceae</taxon>
        <taxon>Phaeocystidibacter</taxon>
    </lineage>
</organism>
<feature type="transmembrane region" description="Helical" evidence="8">
    <location>
        <begin position="295"/>
        <end position="317"/>
    </location>
</feature>
<evidence type="ECO:0000259" key="9">
    <source>
        <dbReference type="PROSITE" id="PS51201"/>
    </source>
</evidence>
<evidence type="ECO:0000259" key="10">
    <source>
        <dbReference type="PROSITE" id="PS51202"/>
    </source>
</evidence>